<dbReference type="GO" id="GO:0003723">
    <property type="term" value="F:RNA binding"/>
    <property type="evidence" value="ECO:0007669"/>
    <property type="project" value="UniProtKB-KW"/>
</dbReference>
<dbReference type="SUPFAM" id="SSF55174">
    <property type="entry name" value="Alpha-L RNA-binding motif"/>
    <property type="match status" value="1"/>
</dbReference>
<sequence>MLYKQKVEKIRLDILLAEKNIAGQTLSRSKASSLIIEGKVLVNGKICVKPGTPTNIASDIKVLEPANPYVSRGGVKLKGALTDFKINVGGYCALDIGASTGGFTDCLLKNGCRLVYCVDVGYGQLDYNLRNNENIINYEKTNIKDIGVDKIKEKIDICVIDASFISLEKVLPHTVKFLKDEGLILALIKPQFETGNKKFLKKGIIKDETIYESIISGIIEFSKTIGLRSLGVKKSCIKGKKGNTEFFIHLVKMTGGLL</sequence>
<evidence type="ECO:0000256" key="1">
    <source>
        <dbReference type="ARBA" id="ARBA00022884"/>
    </source>
</evidence>
<dbReference type="Pfam" id="PF01479">
    <property type="entry name" value="S4"/>
    <property type="match status" value="1"/>
</dbReference>
<dbReference type="PANTHER" id="PTHR32319:SF0">
    <property type="entry name" value="BACTERIAL HEMOLYSIN-LIKE PROTEIN"/>
    <property type="match status" value="1"/>
</dbReference>
<dbReference type="Proteomes" id="UP000316562">
    <property type="component" value="Unassembled WGS sequence"/>
</dbReference>
<protein>
    <submittedName>
        <fullName evidence="5">TlyA family RNA methyltransferase</fullName>
    </submittedName>
</protein>
<reference evidence="5 6" key="1">
    <citation type="journal article" date="2019" name="ISME J.">
        <title>Insights into ecological role of a new deltaproteobacterial order Candidatus Acidulodesulfobacterales by metagenomics and metatranscriptomics.</title>
        <authorList>
            <person name="Tan S."/>
            <person name="Liu J."/>
            <person name="Fang Y."/>
            <person name="Hedlund B.P."/>
            <person name="Lian Z.H."/>
            <person name="Huang L.Y."/>
            <person name="Li J.T."/>
            <person name="Huang L.N."/>
            <person name="Li W.J."/>
            <person name="Jiang H.C."/>
            <person name="Dong H.L."/>
            <person name="Shu W.S."/>
        </authorList>
    </citation>
    <scope>NUCLEOTIDE SEQUENCE [LARGE SCALE GENOMIC DNA]</scope>
    <source>
        <strain evidence="5">AP2</strain>
    </source>
</reference>
<dbReference type="InterPro" id="IPR002877">
    <property type="entry name" value="RNA_MeTrfase_FtsJ_dom"/>
</dbReference>
<accession>A0A519BEA9</accession>
<dbReference type="GO" id="GO:0032259">
    <property type="term" value="P:methylation"/>
    <property type="evidence" value="ECO:0007669"/>
    <property type="project" value="UniProtKB-KW"/>
</dbReference>
<dbReference type="Gene3D" id="3.40.50.150">
    <property type="entry name" value="Vaccinia Virus protein VP39"/>
    <property type="match status" value="1"/>
</dbReference>
<keyword evidence="5" id="KW-0808">Transferase</keyword>
<dbReference type="SUPFAM" id="SSF53335">
    <property type="entry name" value="S-adenosyl-L-methionine-dependent methyltransferases"/>
    <property type="match status" value="1"/>
</dbReference>
<dbReference type="Gene3D" id="3.10.290.10">
    <property type="entry name" value="RNA-binding S4 domain"/>
    <property type="match status" value="1"/>
</dbReference>
<keyword evidence="5" id="KW-0489">Methyltransferase</keyword>
<dbReference type="Pfam" id="PF01728">
    <property type="entry name" value="FtsJ"/>
    <property type="match status" value="1"/>
</dbReference>
<dbReference type="CDD" id="cd00165">
    <property type="entry name" value="S4"/>
    <property type="match status" value="1"/>
</dbReference>
<keyword evidence="1 3" id="KW-0694">RNA-binding</keyword>
<proteinExistence type="inferred from homology"/>
<dbReference type="InterPro" id="IPR029063">
    <property type="entry name" value="SAM-dependent_MTases_sf"/>
</dbReference>
<dbReference type="InterPro" id="IPR036986">
    <property type="entry name" value="S4_RNA-bd_sf"/>
</dbReference>
<dbReference type="SMART" id="SM00363">
    <property type="entry name" value="S4"/>
    <property type="match status" value="1"/>
</dbReference>
<evidence type="ECO:0000256" key="2">
    <source>
        <dbReference type="ARBA" id="ARBA00029460"/>
    </source>
</evidence>
<dbReference type="PIRSF" id="PIRSF005578">
    <property type="entry name" value="TlyA"/>
    <property type="match status" value="1"/>
</dbReference>
<dbReference type="EMBL" id="SGBC01000004">
    <property type="protein sequence ID" value="RZD15602.1"/>
    <property type="molecule type" value="Genomic_DNA"/>
</dbReference>
<feature type="domain" description="RNA-binding S4" evidence="4">
    <location>
        <begin position="10"/>
        <end position="78"/>
    </location>
</feature>
<name>A0A519BEA9_ACIG2</name>
<evidence type="ECO:0000259" key="4">
    <source>
        <dbReference type="SMART" id="SM00363"/>
    </source>
</evidence>
<dbReference type="AlphaFoldDB" id="A0A519BEA9"/>
<evidence type="ECO:0000256" key="3">
    <source>
        <dbReference type="PROSITE-ProRule" id="PRU00182"/>
    </source>
</evidence>
<dbReference type="NCBIfam" id="TIGR00478">
    <property type="entry name" value="tly"/>
    <property type="match status" value="1"/>
</dbReference>
<gene>
    <name evidence="5" type="ORF">EVJ46_08700</name>
</gene>
<evidence type="ECO:0000313" key="6">
    <source>
        <dbReference type="Proteomes" id="UP000316562"/>
    </source>
</evidence>
<dbReference type="InterPro" id="IPR004538">
    <property type="entry name" value="Hemolysin_A/TlyA"/>
</dbReference>
<organism evidence="5 6">
    <name type="scientific">Acididesulfobacter guangdongensis</name>
    <dbReference type="NCBI Taxonomy" id="2597225"/>
    <lineage>
        <taxon>Bacteria</taxon>
        <taxon>Deltaproteobacteria</taxon>
        <taxon>Candidatus Acidulodesulfobacterales</taxon>
        <taxon>Candidatus Acididesulfobacter</taxon>
    </lineage>
</organism>
<comment type="caution">
    <text evidence="5">The sequence shown here is derived from an EMBL/GenBank/DDBJ whole genome shotgun (WGS) entry which is preliminary data.</text>
</comment>
<dbReference type="GO" id="GO:0008168">
    <property type="term" value="F:methyltransferase activity"/>
    <property type="evidence" value="ECO:0007669"/>
    <property type="project" value="UniProtKB-KW"/>
</dbReference>
<comment type="similarity">
    <text evidence="2">Belongs to the TlyA family.</text>
</comment>
<dbReference type="PROSITE" id="PS50889">
    <property type="entry name" value="S4"/>
    <property type="match status" value="1"/>
</dbReference>
<dbReference type="PANTHER" id="PTHR32319">
    <property type="entry name" value="BACTERIAL HEMOLYSIN-LIKE PROTEIN"/>
    <property type="match status" value="1"/>
</dbReference>
<dbReference type="InterPro" id="IPR047048">
    <property type="entry name" value="TlyA"/>
</dbReference>
<evidence type="ECO:0000313" key="5">
    <source>
        <dbReference type="EMBL" id="RZD15602.1"/>
    </source>
</evidence>
<dbReference type="InterPro" id="IPR002942">
    <property type="entry name" value="S4_RNA-bd"/>
</dbReference>